<protein>
    <submittedName>
        <fullName evidence="1">Uncharacterized protein</fullName>
    </submittedName>
</protein>
<proteinExistence type="predicted"/>
<dbReference type="Proteomes" id="UP001432995">
    <property type="component" value="Unassembled WGS sequence"/>
</dbReference>
<sequence>MAGIAVNDALVLHAMSPGATIARPIIEHDGGPALVLRVQAPPLGLKVDRLVNVSAVFRLDATFAEPAIEAVVSTIRVRATIGGAPITLPAVGAGPSLTDDDVGLKPDPGAQARAEAFIRAAIGYRLHQEAKAREAARQAATTVNVELDDDALHLAHVTDHGICRELRRIAARPACSNKTAGTAA</sequence>
<accession>A0ABV1R4S8</accession>
<comment type="caution">
    <text evidence="1">The sequence shown here is derived from an EMBL/GenBank/DDBJ whole genome shotgun (WGS) entry which is preliminary data.</text>
</comment>
<keyword evidence="2" id="KW-1185">Reference proteome</keyword>
<dbReference type="EMBL" id="JBELQD010000017">
    <property type="protein sequence ID" value="MER2289847.1"/>
    <property type="molecule type" value="Genomic_DNA"/>
</dbReference>
<evidence type="ECO:0000313" key="2">
    <source>
        <dbReference type="Proteomes" id="UP001432995"/>
    </source>
</evidence>
<organism evidence="1 2">
    <name type="scientific">Methylobacterium brachiatum</name>
    <dbReference type="NCBI Taxonomy" id="269660"/>
    <lineage>
        <taxon>Bacteria</taxon>
        <taxon>Pseudomonadati</taxon>
        <taxon>Pseudomonadota</taxon>
        <taxon>Alphaproteobacteria</taxon>
        <taxon>Hyphomicrobiales</taxon>
        <taxon>Methylobacteriaceae</taxon>
        <taxon>Methylobacterium</taxon>
    </lineage>
</organism>
<gene>
    <name evidence="1" type="ORF">ABS770_16390</name>
</gene>
<dbReference type="RefSeq" id="WP_350389374.1">
    <property type="nucleotide sequence ID" value="NZ_JBELQD010000017.1"/>
</dbReference>
<evidence type="ECO:0000313" key="1">
    <source>
        <dbReference type="EMBL" id="MER2289847.1"/>
    </source>
</evidence>
<reference evidence="1" key="1">
    <citation type="submission" date="2024-06" db="EMBL/GenBank/DDBJ databases">
        <authorList>
            <person name="Campbell A.G."/>
        </authorList>
    </citation>
    <scope>NUCLEOTIDE SEQUENCE</scope>
    <source>
        <strain evidence="1">EM17</strain>
    </source>
</reference>
<name>A0ABV1R4S8_9HYPH</name>